<dbReference type="AlphaFoldDB" id="A0A9D7LTP2"/>
<dbReference type="GO" id="GO:0005886">
    <property type="term" value="C:plasma membrane"/>
    <property type="evidence" value="ECO:0007669"/>
    <property type="project" value="UniProtKB-SubCell"/>
</dbReference>
<evidence type="ECO:0000256" key="1">
    <source>
        <dbReference type="ARBA" id="ARBA00004713"/>
    </source>
</evidence>
<evidence type="ECO:0000313" key="12">
    <source>
        <dbReference type="Proteomes" id="UP000808146"/>
    </source>
</evidence>
<dbReference type="GO" id="GO:0009245">
    <property type="term" value="P:lipid A biosynthetic process"/>
    <property type="evidence" value="ECO:0007669"/>
    <property type="project" value="TreeGrafter"/>
</dbReference>
<keyword evidence="9" id="KW-0448">Lipopolysaccharide biosynthesis</keyword>
<dbReference type="Gene3D" id="3.40.50.11720">
    <property type="entry name" value="3-Deoxy-D-manno-octulosonic-acid transferase, N-terminal domain"/>
    <property type="match status" value="1"/>
</dbReference>
<feature type="site" description="Transition state stabilizer" evidence="8">
    <location>
        <position position="130"/>
    </location>
</feature>
<feature type="domain" description="3-deoxy-D-manno-octulosonic-acid transferase N-terminal" evidence="10">
    <location>
        <begin position="34"/>
        <end position="209"/>
    </location>
</feature>
<evidence type="ECO:0000256" key="6">
    <source>
        <dbReference type="ARBA" id="ARBA00049183"/>
    </source>
</evidence>
<evidence type="ECO:0000256" key="7">
    <source>
        <dbReference type="PIRSR" id="PIRSR639901-1"/>
    </source>
</evidence>
<reference evidence="11" key="1">
    <citation type="submission" date="2020-10" db="EMBL/GenBank/DDBJ databases">
        <title>Connecting structure to function with the recovery of over 1000 high-quality activated sludge metagenome-assembled genomes encoding full-length rRNA genes using long-read sequencing.</title>
        <authorList>
            <person name="Singleton C.M."/>
            <person name="Petriglieri F."/>
            <person name="Kristensen J.M."/>
            <person name="Kirkegaard R.H."/>
            <person name="Michaelsen T.Y."/>
            <person name="Andersen M.H."/>
            <person name="Karst S.M."/>
            <person name="Dueholm M.S."/>
            <person name="Nielsen P.H."/>
            <person name="Albertsen M."/>
        </authorList>
    </citation>
    <scope>NUCLEOTIDE SEQUENCE</scope>
    <source>
        <strain evidence="11">OdNE_18-Q3-R46-58_BAT3C.305</strain>
    </source>
</reference>
<dbReference type="Proteomes" id="UP000808146">
    <property type="component" value="Unassembled WGS sequence"/>
</dbReference>
<gene>
    <name evidence="11" type="primary">waaA</name>
    <name evidence="11" type="ORF">IPN75_07095</name>
</gene>
<comment type="pathway">
    <text evidence="1 9">Bacterial outer membrane biogenesis; LPS core biosynthesis.</text>
</comment>
<evidence type="ECO:0000256" key="8">
    <source>
        <dbReference type="PIRSR" id="PIRSR639901-2"/>
    </source>
</evidence>
<dbReference type="FunFam" id="3.40.50.11720:FF:000001">
    <property type="entry name" value="3-deoxy-D-manno-octulosonic acid transferase"/>
    <property type="match status" value="1"/>
</dbReference>
<comment type="catalytic activity">
    <reaction evidence="6 9">
        <text>lipid IVA (E. coli) + CMP-3-deoxy-beta-D-manno-octulosonate = alpha-Kdo-(2-&gt;6)-lipid IVA (E. coli) + CMP + H(+)</text>
        <dbReference type="Rhea" id="RHEA:28066"/>
        <dbReference type="ChEBI" id="CHEBI:15378"/>
        <dbReference type="ChEBI" id="CHEBI:58603"/>
        <dbReference type="ChEBI" id="CHEBI:60364"/>
        <dbReference type="ChEBI" id="CHEBI:60377"/>
        <dbReference type="ChEBI" id="CHEBI:85987"/>
        <dbReference type="EC" id="2.4.99.12"/>
    </reaction>
</comment>
<dbReference type="Pfam" id="PF04413">
    <property type="entry name" value="Glycos_transf_N"/>
    <property type="match status" value="1"/>
</dbReference>
<organism evidence="11 12">
    <name type="scientific">Candidatus Dechloromonas phosphorivorans</name>
    <dbReference type="NCBI Taxonomy" id="2899244"/>
    <lineage>
        <taxon>Bacteria</taxon>
        <taxon>Pseudomonadati</taxon>
        <taxon>Pseudomonadota</taxon>
        <taxon>Betaproteobacteria</taxon>
        <taxon>Rhodocyclales</taxon>
        <taxon>Azonexaceae</taxon>
        <taxon>Dechloromonas</taxon>
    </lineage>
</organism>
<keyword evidence="9" id="KW-0472">Membrane</keyword>
<dbReference type="Gene3D" id="3.40.50.2000">
    <property type="entry name" value="Glycogen Phosphorylase B"/>
    <property type="match status" value="1"/>
</dbReference>
<proteinExistence type="inferred from homology"/>
<feature type="transmembrane region" description="Helical" evidence="9">
    <location>
        <begin position="6"/>
        <end position="23"/>
    </location>
</feature>
<sequence>MARLLYSLVIYLATPLILLRLLWRSRQQAEYLRNLAERWAFYRAPSPEKLIWVHAVSVGETRAAQPLIEAMQRAWPDHRILLTCMTPTGREAGREVYGDRVIQAYLPYDYPDAVDRFFRHFSPSLGVLMETEIWPNLLAAAKERGFPVILANARLSERSARGYGKLAALARPAFSALSAVAAQTPGDGERIAALGAGKVSVCGNLKFDVTPPPEKIALGHAWREALGDRQIWLAASTREGEEALLLDAWQGVAATRALLVLVPRHPQRFTEVATLLAQRGMEFMQRSRGLPDKTTKVWLGDSMGEMAAYFTLADIAFIGGSLLPLGGQNLIEAASCGCPVLVGPHTFNFLQATNDAIAAGAAHRVADAGGVIKAIIESLADRPRLQEMRIAARRFAANHRGASERTLAVICSAAIEPPPDRAAR</sequence>
<comment type="function">
    <text evidence="9">Involved in lipopolysaccharide (LPS) biosynthesis. Catalyzes the transfer of 3-deoxy-D-manno-octulosonate (Kdo) residue(s) from CMP-Kdo to lipid IV(A), the tetraacyldisaccharide-1,4'-bisphosphate precursor of lipid A.</text>
</comment>
<dbReference type="NCBIfam" id="NF004386">
    <property type="entry name" value="PRK05749.1-2"/>
    <property type="match status" value="1"/>
</dbReference>
<dbReference type="GO" id="GO:0009244">
    <property type="term" value="P:lipopolysaccharide core region biosynthetic process"/>
    <property type="evidence" value="ECO:0007669"/>
    <property type="project" value="UniProtKB-UniRule"/>
</dbReference>
<comment type="caution">
    <text evidence="11">The sequence shown here is derived from an EMBL/GenBank/DDBJ whole genome shotgun (WGS) entry which is preliminary data.</text>
</comment>
<evidence type="ECO:0000256" key="4">
    <source>
        <dbReference type="ARBA" id="ARBA00022679"/>
    </source>
</evidence>
<comment type="subcellular location">
    <subcellularLocation>
        <location evidence="9">Cell membrane</location>
    </subcellularLocation>
</comment>
<dbReference type="PANTHER" id="PTHR42755:SF1">
    <property type="entry name" value="3-DEOXY-D-MANNO-OCTULOSONIC ACID TRANSFERASE, MITOCHONDRIAL-RELATED"/>
    <property type="match status" value="1"/>
</dbReference>
<evidence type="ECO:0000256" key="3">
    <source>
        <dbReference type="ARBA" id="ARBA00019077"/>
    </source>
</evidence>
<evidence type="ECO:0000313" key="11">
    <source>
        <dbReference type="EMBL" id="MBK8890172.1"/>
    </source>
</evidence>
<evidence type="ECO:0000256" key="9">
    <source>
        <dbReference type="RuleBase" id="RU365103"/>
    </source>
</evidence>
<dbReference type="EC" id="2.4.99.12" evidence="2 9"/>
<keyword evidence="9" id="KW-0812">Transmembrane</keyword>
<protein>
    <recommendedName>
        <fullName evidence="3 9">3-deoxy-D-manno-octulosonic acid transferase</fullName>
        <shortName evidence="9">Kdo transferase</shortName>
        <ecNumber evidence="2 9">2.4.99.12</ecNumber>
    </recommendedName>
    <alternativeName>
        <fullName evidence="5 9">Lipid IV(A) 3-deoxy-D-manno-octulosonic acid transferase</fullName>
    </alternativeName>
</protein>
<evidence type="ECO:0000259" key="10">
    <source>
        <dbReference type="Pfam" id="PF04413"/>
    </source>
</evidence>
<keyword evidence="11" id="KW-0328">Glycosyltransferase</keyword>
<evidence type="ECO:0000256" key="2">
    <source>
        <dbReference type="ARBA" id="ARBA00012621"/>
    </source>
</evidence>
<keyword evidence="9" id="KW-1003">Cell membrane</keyword>
<dbReference type="PANTHER" id="PTHR42755">
    <property type="entry name" value="3-DEOXY-MANNO-OCTULOSONATE CYTIDYLYLTRANSFERASE"/>
    <property type="match status" value="1"/>
</dbReference>
<dbReference type="InterPro" id="IPR038107">
    <property type="entry name" value="Glycos_transf_N_sf"/>
</dbReference>
<dbReference type="InterPro" id="IPR039901">
    <property type="entry name" value="Kdotransferase"/>
</dbReference>
<dbReference type="SUPFAM" id="SSF53756">
    <property type="entry name" value="UDP-Glycosyltransferase/glycogen phosphorylase"/>
    <property type="match status" value="1"/>
</dbReference>
<name>A0A9D7LTP2_9RHOO</name>
<dbReference type="GO" id="GO:0043842">
    <property type="term" value="F:Kdo transferase activity"/>
    <property type="evidence" value="ECO:0007669"/>
    <property type="project" value="UniProtKB-EC"/>
</dbReference>
<comment type="similarity">
    <text evidence="9">Belongs to the glycosyltransferase group 1 family.</text>
</comment>
<evidence type="ECO:0000256" key="5">
    <source>
        <dbReference type="ARBA" id="ARBA00031445"/>
    </source>
</evidence>
<feature type="site" description="Transition state stabilizer" evidence="8">
    <location>
        <position position="206"/>
    </location>
</feature>
<dbReference type="InterPro" id="IPR007507">
    <property type="entry name" value="Glycos_transf_N"/>
</dbReference>
<feature type="active site" description="Proton acceptor" evidence="7">
    <location>
        <position position="60"/>
    </location>
</feature>
<keyword evidence="9" id="KW-1133">Transmembrane helix</keyword>
<dbReference type="EMBL" id="JADKBR010000005">
    <property type="protein sequence ID" value="MBK8890172.1"/>
    <property type="molecule type" value="Genomic_DNA"/>
</dbReference>
<dbReference type="NCBIfam" id="NF004388">
    <property type="entry name" value="PRK05749.1-4"/>
    <property type="match status" value="1"/>
</dbReference>
<keyword evidence="4 9" id="KW-0808">Transferase</keyword>
<accession>A0A9D7LTP2</accession>